<dbReference type="Gene3D" id="3.30.1330.60">
    <property type="entry name" value="OmpA-like domain"/>
    <property type="match status" value="2"/>
</dbReference>
<evidence type="ECO:0000256" key="2">
    <source>
        <dbReference type="SAM" id="SignalP"/>
    </source>
</evidence>
<dbReference type="EMBL" id="MKVH01000009">
    <property type="protein sequence ID" value="OJX59723.1"/>
    <property type="molecule type" value="Genomic_DNA"/>
</dbReference>
<evidence type="ECO:0000313" key="5">
    <source>
        <dbReference type="Proteomes" id="UP000184233"/>
    </source>
</evidence>
<keyword evidence="1" id="KW-0472">Membrane</keyword>
<dbReference type="InterPro" id="IPR006665">
    <property type="entry name" value="OmpA-like"/>
</dbReference>
<comment type="caution">
    <text evidence="4">The sequence shown here is derived from an EMBL/GenBank/DDBJ whole genome shotgun (WGS) entry which is preliminary data.</text>
</comment>
<feature type="chain" id="PRO_5012905932" description="OmpA-like domain-containing protein" evidence="2">
    <location>
        <begin position="22"/>
        <end position="632"/>
    </location>
</feature>
<feature type="domain" description="OmpA-like" evidence="3">
    <location>
        <begin position="521"/>
        <end position="632"/>
    </location>
</feature>
<dbReference type="STRING" id="1895771.BGO89_05770"/>
<dbReference type="SUPFAM" id="SSF103088">
    <property type="entry name" value="OmpA-like"/>
    <property type="match status" value="2"/>
</dbReference>
<name>A0A1M3L331_9BACT</name>
<dbReference type="PANTHER" id="PTHR30329:SF21">
    <property type="entry name" value="LIPOPROTEIN YIAD-RELATED"/>
    <property type="match status" value="1"/>
</dbReference>
<feature type="signal peptide" evidence="2">
    <location>
        <begin position="1"/>
        <end position="21"/>
    </location>
</feature>
<evidence type="ECO:0000256" key="1">
    <source>
        <dbReference type="PROSITE-ProRule" id="PRU00473"/>
    </source>
</evidence>
<dbReference type="CDD" id="cd07185">
    <property type="entry name" value="OmpA_C-like"/>
    <property type="match status" value="1"/>
</dbReference>
<dbReference type="InterPro" id="IPR025665">
    <property type="entry name" value="Beta-barrel_OMP_2"/>
</dbReference>
<proteinExistence type="predicted"/>
<sequence>MKLNRLLLVCAVAGATTAASAQQREALAIRLQGGLLGSFHSADFSRSGDIVDCGPLGNGSAWKPTGQAIIELPVGPAWGLALGIGFADRGAVLSNTNTYPLRDTVNNRDVTMTTSHDVKANLNFIEIQPDVRFALAGTWERRTLGLVIGPRIGLPVTSNFTQTESVVSPSDAYFIVNGARTQQRNLASGPLTTRTNVMLAASAGIESFISVSPTISIVPTVSFDYFLTKVVNDAPWNMMGIRAELGIRFGIRPKAEEPAKPAMPVPQAPPPAVTIAPEKEAMLAASITGFSGEVVTGNRLTASQPIVNAIFFDSTSADIPTSYRRSNDGSIPATDPVDVHAWVLPRIAAVMARNPQGRIVVEGATCGAVCEPEGTALAERRARTVRDALVALGVDGSRIATKALVLPRVASNQDYVEGRAENRRVDIIVQNAPLQEYVNAEQFAELRGLAQVSMGGVNGPYTIRIDGKDTTTSASTARIPVVLPVGASQGSARLDMHVAVGGLSQDIHTTVDISSYGRRSIALATDGFEAILRFDYNSSELSEDVKGLLRQLTERLPEGSTITISGSTDILGSDQRNRELSEQRARVTEQFIRSVTRARFTITTSTTTEKFPDTTPQGRFLNRSIRITARTP</sequence>
<dbReference type="AlphaFoldDB" id="A0A1M3L331"/>
<accession>A0A1M3L331</accession>
<organism evidence="4 5">
    <name type="scientific">Candidatus Kapaibacterium thiocyanatum</name>
    <dbReference type="NCBI Taxonomy" id="1895771"/>
    <lineage>
        <taxon>Bacteria</taxon>
        <taxon>Pseudomonadati</taxon>
        <taxon>Candidatus Kapaibacteriota</taxon>
        <taxon>Candidatus Kapaibacteriia</taxon>
        <taxon>Candidatus Kapaibacteriales</taxon>
        <taxon>Candidatus Kapaibacteriaceae</taxon>
        <taxon>Candidatus Kapaibacterium</taxon>
    </lineage>
</organism>
<evidence type="ECO:0000313" key="4">
    <source>
        <dbReference type="EMBL" id="OJX59723.1"/>
    </source>
</evidence>
<protein>
    <recommendedName>
        <fullName evidence="3">OmpA-like domain-containing protein</fullName>
    </recommendedName>
</protein>
<dbReference type="Pfam" id="PF13568">
    <property type="entry name" value="OMP_b-brl_2"/>
    <property type="match status" value="1"/>
</dbReference>
<feature type="domain" description="OmpA-like" evidence="3">
    <location>
        <begin position="299"/>
        <end position="433"/>
    </location>
</feature>
<dbReference type="InterPro" id="IPR036737">
    <property type="entry name" value="OmpA-like_sf"/>
</dbReference>
<dbReference type="Proteomes" id="UP000184233">
    <property type="component" value="Unassembled WGS sequence"/>
</dbReference>
<dbReference type="PROSITE" id="PS51123">
    <property type="entry name" value="OMPA_2"/>
    <property type="match status" value="2"/>
</dbReference>
<dbReference type="GO" id="GO:0016020">
    <property type="term" value="C:membrane"/>
    <property type="evidence" value="ECO:0007669"/>
    <property type="project" value="UniProtKB-UniRule"/>
</dbReference>
<evidence type="ECO:0000259" key="3">
    <source>
        <dbReference type="PROSITE" id="PS51123"/>
    </source>
</evidence>
<gene>
    <name evidence="4" type="ORF">BGO89_05770</name>
</gene>
<dbReference type="InterPro" id="IPR050330">
    <property type="entry name" value="Bact_OuterMem_StrucFunc"/>
</dbReference>
<keyword evidence="2" id="KW-0732">Signal</keyword>
<dbReference type="PANTHER" id="PTHR30329">
    <property type="entry name" value="STATOR ELEMENT OF FLAGELLAR MOTOR COMPLEX"/>
    <property type="match status" value="1"/>
</dbReference>
<dbReference type="Pfam" id="PF00691">
    <property type="entry name" value="OmpA"/>
    <property type="match status" value="1"/>
</dbReference>
<reference evidence="4 5" key="1">
    <citation type="submission" date="2016-09" db="EMBL/GenBank/DDBJ databases">
        <title>Genome-resolved meta-omics ties microbial dynamics to process performance in biotechnology for thiocyanate degradation.</title>
        <authorList>
            <person name="Kantor R.S."/>
            <person name="Huddy R.J."/>
            <person name="Iyer R."/>
            <person name="Thomas B.C."/>
            <person name="Brown C.T."/>
            <person name="Anantharaman K."/>
            <person name="Tringe S."/>
            <person name="Hettich R.L."/>
            <person name="Harrison S.T."/>
            <person name="Banfield J.F."/>
        </authorList>
    </citation>
    <scope>NUCLEOTIDE SEQUENCE [LARGE SCALE GENOMIC DNA]</scope>
    <source>
        <strain evidence="4">59-99</strain>
    </source>
</reference>